<sequence>MRKILIAVAVAAFPFAAVAQEGHSMAGHGKGAMSLPEVCEAAAGFIDMSKMMEGMQASMPAGRMDEVQKANHKVMMMMHGPMMKAAMIKDPDLAFNCGMIAHHQGAIAMSEVELKMGKDEKSKEMARMIIDAQKKEIEEMTARVEALAK</sequence>
<reference evidence="3 4" key="1">
    <citation type="journal article" date="2016" name="Front. Microbiol.">
        <title>Genomic Resource of Rice Seed Associated Bacteria.</title>
        <authorList>
            <person name="Midha S."/>
            <person name="Bansal K."/>
            <person name="Sharma S."/>
            <person name="Kumar N."/>
            <person name="Patil P.P."/>
            <person name="Chaudhry V."/>
            <person name="Patil P.B."/>
        </authorList>
    </citation>
    <scope>NUCLEOTIDE SEQUENCE [LARGE SCALE GENOMIC DNA]</scope>
    <source>
        <strain evidence="3 4">NS365</strain>
    </source>
</reference>
<dbReference type="PATRIC" id="fig|401562.4.peg.2728"/>
<dbReference type="RefSeq" id="WP_058598482.1">
    <property type="nucleotide sequence ID" value="NZ_LDQA01000003.1"/>
</dbReference>
<gene>
    <name evidence="3" type="ORF">NS365_01325</name>
</gene>
<accession>A0A175RZM6</accession>
<feature type="signal peptide" evidence="1">
    <location>
        <begin position="1"/>
        <end position="19"/>
    </location>
</feature>
<evidence type="ECO:0000259" key="2">
    <source>
        <dbReference type="Pfam" id="PF03713"/>
    </source>
</evidence>
<dbReference type="AlphaFoldDB" id="A0A175RZM6"/>
<comment type="caution">
    <text evidence="3">The sequence shown here is derived from an EMBL/GenBank/DDBJ whole genome shotgun (WGS) entry which is preliminary data.</text>
</comment>
<protein>
    <recommendedName>
        <fullName evidence="2">DUF305 domain-containing protein</fullName>
    </recommendedName>
</protein>
<proteinExistence type="predicted"/>
<organism evidence="3 4">
    <name type="scientific">Aureimonas ureilytica</name>
    <dbReference type="NCBI Taxonomy" id="401562"/>
    <lineage>
        <taxon>Bacteria</taxon>
        <taxon>Pseudomonadati</taxon>
        <taxon>Pseudomonadota</taxon>
        <taxon>Alphaproteobacteria</taxon>
        <taxon>Hyphomicrobiales</taxon>
        <taxon>Aurantimonadaceae</taxon>
        <taxon>Aureimonas</taxon>
    </lineage>
</organism>
<keyword evidence="4" id="KW-1185">Reference proteome</keyword>
<feature type="domain" description="DUF305" evidence="2">
    <location>
        <begin position="55"/>
        <end position="142"/>
    </location>
</feature>
<feature type="chain" id="PRO_5008042285" description="DUF305 domain-containing protein" evidence="1">
    <location>
        <begin position="20"/>
        <end position="149"/>
    </location>
</feature>
<name>A0A175RZM6_9HYPH</name>
<evidence type="ECO:0000256" key="1">
    <source>
        <dbReference type="SAM" id="SignalP"/>
    </source>
</evidence>
<dbReference type="EMBL" id="LDQA01000003">
    <property type="protein sequence ID" value="KTR08302.1"/>
    <property type="molecule type" value="Genomic_DNA"/>
</dbReference>
<dbReference type="Gene3D" id="1.20.1260.10">
    <property type="match status" value="1"/>
</dbReference>
<evidence type="ECO:0000313" key="4">
    <source>
        <dbReference type="Proteomes" id="UP000078529"/>
    </source>
</evidence>
<dbReference type="Pfam" id="PF03713">
    <property type="entry name" value="DUF305"/>
    <property type="match status" value="1"/>
</dbReference>
<keyword evidence="1" id="KW-0732">Signal</keyword>
<dbReference type="InterPro" id="IPR005183">
    <property type="entry name" value="DUF305_CopM-like"/>
</dbReference>
<dbReference type="InterPro" id="IPR012347">
    <property type="entry name" value="Ferritin-like"/>
</dbReference>
<dbReference type="Proteomes" id="UP000078529">
    <property type="component" value="Unassembled WGS sequence"/>
</dbReference>
<evidence type="ECO:0000313" key="3">
    <source>
        <dbReference type="EMBL" id="KTR08302.1"/>
    </source>
</evidence>